<evidence type="ECO:0000313" key="2">
    <source>
        <dbReference type="Proteomes" id="UP000199370"/>
    </source>
</evidence>
<dbReference type="Proteomes" id="UP000199370">
    <property type="component" value="Unassembled WGS sequence"/>
</dbReference>
<keyword evidence="2" id="KW-1185">Reference proteome</keyword>
<evidence type="ECO:0000313" key="1">
    <source>
        <dbReference type="EMBL" id="SDN14940.1"/>
    </source>
</evidence>
<gene>
    <name evidence="1" type="ORF">SAMN05192554_11740</name>
</gene>
<dbReference type="STRING" id="996166.SAMN05192554_11740"/>
<dbReference type="RefSeq" id="WP_281241460.1">
    <property type="nucleotide sequence ID" value="NZ_FNIA01000017.1"/>
</dbReference>
<reference evidence="1 2" key="1">
    <citation type="submission" date="2016-10" db="EMBL/GenBank/DDBJ databases">
        <authorList>
            <person name="de Groot N.N."/>
        </authorList>
    </citation>
    <scope>NUCLEOTIDE SEQUENCE [LARGE SCALE GENOMIC DNA]</scope>
    <source>
        <strain evidence="2">EB21,IBRC-M 10013,KCTC 4048</strain>
    </source>
</reference>
<protein>
    <submittedName>
        <fullName evidence="1">Uncharacterized protein</fullName>
    </submittedName>
</protein>
<name>A0A1G9Z0W6_9EURY</name>
<organism evidence="1 2">
    <name type="scientific">Haloarchaeobius iranensis</name>
    <dbReference type="NCBI Taxonomy" id="996166"/>
    <lineage>
        <taxon>Archaea</taxon>
        <taxon>Methanobacteriati</taxon>
        <taxon>Methanobacteriota</taxon>
        <taxon>Stenosarchaea group</taxon>
        <taxon>Halobacteria</taxon>
        <taxon>Halobacteriales</taxon>
        <taxon>Halorubellaceae</taxon>
        <taxon>Haloarchaeobius</taxon>
    </lineage>
</organism>
<accession>A0A1G9Z0W6</accession>
<proteinExistence type="predicted"/>
<dbReference type="AlphaFoldDB" id="A0A1G9Z0W6"/>
<sequence>MSDETAGGEFDDALLDDLAATAVALDGTDPTAASAARTSGTTC</sequence>
<dbReference type="EMBL" id="FNIA01000017">
    <property type="protein sequence ID" value="SDN14940.1"/>
    <property type="molecule type" value="Genomic_DNA"/>
</dbReference>